<feature type="transmembrane region" description="Helical" evidence="2">
    <location>
        <begin position="207"/>
        <end position="230"/>
    </location>
</feature>
<feature type="transmembrane region" description="Helical" evidence="2">
    <location>
        <begin position="350"/>
        <end position="372"/>
    </location>
</feature>
<feature type="compositionally biased region" description="Low complexity" evidence="1">
    <location>
        <begin position="67"/>
        <end position="77"/>
    </location>
</feature>
<reference evidence="3 4" key="1">
    <citation type="submission" date="2019-11" db="EMBL/GenBank/DDBJ databases">
        <title>Cellulosimicrobium composti sp. nov. isolated from a compost.</title>
        <authorList>
            <person name="Yang Y."/>
        </authorList>
    </citation>
    <scope>NUCLEOTIDE SEQUENCE [LARGE SCALE GENOMIC DNA]</scope>
    <source>
        <strain evidence="3 4">BIT-GX5</strain>
    </source>
</reference>
<feature type="compositionally biased region" description="Pro residues" evidence="1">
    <location>
        <begin position="149"/>
        <end position="162"/>
    </location>
</feature>
<name>A0A6N7ZMR8_9MICO</name>
<comment type="caution">
    <text evidence="3">The sequence shown here is derived from an EMBL/GenBank/DDBJ whole genome shotgun (WGS) entry which is preliminary data.</text>
</comment>
<feature type="transmembrane region" description="Helical" evidence="2">
    <location>
        <begin position="293"/>
        <end position="312"/>
    </location>
</feature>
<accession>A0A6N7ZMR8</accession>
<keyword evidence="2" id="KW-0472">Membrane</keyword>
<dbReference type="AlphaFoldDB" id="A0A6N7ZMR8"/>
<evidence type="ECO:0000256" key="2">
    <source>
        <dbReference type="SAM" id="Phobius"/>
    </source>
</evidence>
<dbReference type="Proteomes" id="UP000440668">
    <property type="component" value="Unassembled WGS sequence"/>
</dbReference>
<feature type="transmembrane region" description="Helical" evidence="2">
    <location>
        <begin position="250"/>
        <end position="281"/>
    </location>
</feature>
<feature type="transmembrane region" description="Helical" evidence="2">
    <location>
        <begin position="318"/>
        <end position="338"/>
    </location>
</feature>
<keyword evidence="2" id="KW-0812">Transmembrane</keyword>
<dbReference type="PRINTS" id="PR01217">
    <property type="entry name" value="PRICHEXTENSN"/>
</dbReference>
<evidence type="ECO:0008006" key="5">
    <source>
        <dbReference type="Google" id="ProtNLM"/>
    </source>
</evidence>
<keyword evidence="2" id="KW-1133">Transmembrane helix</keyword>
<evidence type="ECO:0000313" key="3">
    <source>
        <dbReference type="EMBL" id="MTG90478.1"/>
    </source>
</evidence>
<feature type="compositionally biased region" description="Pro residues" evidence="1">
    <location>
        <begin position="28"/>
        <end position="66"/>
    </location>
</feature>
<gene>
    <name evidence="3" type="ORF">GJV82_16275</name>
</gene>
<feature type="region of interest" description="Disordered" evidence="1">
    <location>
        <begin position="1"/>
        <end position="184"/>
    </location>
</feature>
<dbReference type="RefSeq" id="WP_155099944.1">
    <property type="nucleotide sequence ID" value="NZ_WMKA01000050.1"/>
</dbReference>
<feature type="compositionally biased region" description="Low complexity" evidence="1">
    <location>
        <begin position="94"/>
        <end position="113"/>
    </location>
</feature>
<protein>
    <recommendedName>
        <fullName evidence="5">Integral membrane protein</fullName>
    </recommendedName>
</protein>
<proteinExistence type="predicted"/>
<evidence type="ECO:0000313" key="4">
    <source>
        <dbReference type="Proteomes" id="UP000440668"/>
    </source>
</evidence>
<feature type="compositionally biased region" description="Pro residues" evidence="1">
    <location>
        <begin position="78"/>
        <end position="93"/>
    </location>
</feature>
<feature type="compositionally biased region" description="Pro residues" evidence="1">
    <location>
        <begin position="114"/>
        <end position="131"/>
    </location>
</feature>
<organism evidence="3 4">
    <name type="scientific">Cellulosimicrobium composti</name>
    <dbReference type="NCBI Taxonomy" id="2672572"/>
    <lineage>
        <taxon>Bacteria</taxon>
        <taxon>Bacillati</taxon>
        <taxon>Actinomycetota</taxon>
        <taxon>Actinomycetes</taxon>
        <taxon>Micrococcales</taxon>
        <taxon>Promicromonosporaceae</taxon>
        <taxon>Cellulosimicrobium</taxon>
    </lineage>
</organism>
<dbReference type="EMBL" id="WMKA01000050">
    <property type="protein sequence ID" value="MTG90478.1"/>
    <property type="molecule type" value="Genomic_DNA"/>
</dbReference>
<feature type="compositionally biased region" description="Low complexity" evidence="1">
    <location>
        <begin position="132"/>
        <end position="148"/>
    </location>
</feature>
<sequence>MSDSTAGGPPRDENEPQAPQDPYASDQPVPPREAAPEPPASPAPQTPVSPPPTSPQAAPAGPPPASPYGEAPGGYQPPASPPPAQPQPSPSQPAQPYGAPAGAAPTGPAAPGAGYPPPAQPPYGQQPPAPQTPYGQQAPPQASYGQQPPGQPPYGQQPPGQPPYGGQPGGYPPPAGPYGQPGQPGAAIQVTDAFGYGWNKFTQNAGVIIAGVLTYVAVLALLSVAFWALLVGTATTTVDPVTGEISTAGGFAFGFGTFLFVGVFAVLSFLVQAAVVNVSLLVTRGKKLEYGDFFRFPNLGTVVLVALLIGVATSVLAITVLGPLVFVFFAQFTLFYVIDKNLGVFDAFKASFSVVSKNLGAVALLFLGVYLAQLVGTLLCYVGLLVALPVAQIATAWVYRRLNAEQPV</sequence>
<evidence type="ECO:0000256" key="1">
    <source>
        <dbReference type="SAM" id="MobiDB-lite"/>
    </source>
</evidence>
<feature type="transmembrane region" description="Helical" evidence="2">
    <location>
        <begin position="378"/>
        <end position="399"/>
    </location>
</feature>